<sequence length="299" mass="32670">MTTWRFGRPDGPARMRTGAVVIDRWTRARRRAAAWLLCGLGVAAGAARADCTRPIRVPVAPIGLSVVTSGGEVSGVFPELLRKVAAETGCQFEFTVVPRARVEAMFAANGADVLVPATRTSKRDLHGDFIPVMKARALLISLASDRAPVDSLAELAERRELRVAVVRGFDYGEPYQDLLRTLKAQRRLVVEADAAAVVRALERSLADVTVMAPSILAGTLLQDSRTRPLLERLRLEPVAELNWTDSGIYLSRHLAAKDRELLVDALERSARSGAVWKTVQKHYPTGSYEEGLKPLAIAK</sequence>
<dbReference type="AlphaFoldDB" id="A0A2G9CAI7"/>
<evidence type="ECO:0000313" key="3">
    <source>
        <dbReference type="EMBL" id="PIM52539.1"/>
    </source>
</evidence>
<dbReference type="Proteomes" id="UP000231501">
    <property type="component" value="Unassembled WGS sequence"/>
</dbReference>
<feature type="domain" description="Solute-binding protein family 3/N-terminal" evidence="2">
    <location>
        <begin position="66"/>
        <end position="204"/>
    </location>
</feature>
<dbReference type="InterPro" id="IPR001638">
    <property type="entry name" value="Solute-binding_3/MltF_N"/>
</dbReference>
<reference evidence="3 4" key="1">
    <citation type="submission" date="2017-11" db="EMBL/GenBank/DDBJ databases">
        <title>Draft genome sequence of Mitsuaria sp. HWN-4.</title>
        <authorList>
            <person name="Gundlapally S.R."/>
        </authorList>
    </citation>
    <scope>NUCLEOTIDE SEQUENCE [LARGE SCALE GENOMIC DNA]</scope>
    <source>
        <strain evidence="3 4">HWN-4</strain>
    </source>
</reference>
<evidence type="ECO:0000256" key="1">
    <source>
        <dbReference type="ARBA" id="ARBA00022729"/>
    </source>
</evidence>
<dbReference type="SUPFAM" id="SSF53850">
    <property type="entry name" value="Periplasmic binding protein-like II"/>
    <property type="match status" value="1"/>
</dbReference>
<gene>
    <name evidence="3" type="ORF">CS062_13875</name>
</gene>
<protein>
    <recommendedName>
        <fullName evidence="2">Solute-binding protein family 3/N-terminal domain-containing protein</fullName>
    </recommendedName>
</protein>
<dbReference type="OrthoDB" id="8592924at2"/>
<dbReference type="EMBL" id="PEOG01000035">
    <property type="protein sequence ID" value="PIM52539.1"/>
    <property type="molecule type" value="Genomic_DNA"/>
</dbReference>
<keyword evidence="1" id="KW-0732">Signal</keyword>
<name>A0A2G9CAI7_9BURK</name>
<proteinExistence type="predicted"/>
<keyword evidence="4" id="KW-1185">Reference proteome</keyword>
<comment type="caution">
    <text evidence="3">The sequence shown here is derived from an EMBL/GenBank/DDBJ whole genome shotgun (WGS) entry which is preliminary data.</text>
</comment>
<evidence type="ECO:0000259" key="2">
    <source>
        <dbReference type="Pfam" id="PF00497"/>
    </source>
</evidence>
<evidence type="ECO:0000313" key="4">
    <source>
        <dbReference type="Proteomes" id="UP000231501"/>
    </source>
</evidence>
<dbReference type="RefSeq" id="WP_099862222.1">
    <property type="nucleotide sequence ID" value="NZ_PEOG01000035.1"/>
</dbReference>
<dbReference type="PANTHER" id="PTHR35936:SF25">
    <property type="entry name" value="ABC TRANSPORTER SUBSTRATE-BINDING PROTEIN"/>
    <property type="match status" value="1"/>
</dbReference>
<dbReference type="Gene3D" id="3.40.190.10">
    <property type="entry name" value="Periplasmic binding protein-like II"/>
    <property type="match status" value="2"/>
</dbReference>
<organism evidence="3 4">
    <name type="scientific">Roseateles chitinivorans</name>
    <dbReference type="NCBI Taxonomy" id="2917965"/>
    <lineage>
        <taxon>Bacteria</taxon>
        <taxon>Pseudomonadati</taxon>
        <taxon>Pseudomonadota</taxon>
        <taxon>Betaproteobacteria</taxon>
        <taxon>Burkholderiales</taxon>
        <taxon>Sphaerotilaceae</taxon>
        <taxon>Roseateles</taxon>
    </lineage>
</organism>
<accession>A0A2G9CAI7</accession>
<dbReference type="Pfam" id="PF00497">
    <property type="entry name" value="SBP_bac_3"/>
    <property type="match status" value="1"/>
</dbReference>
<dbReference type="PANTHER" id="PTHR35936">
    <property type="entry name" value="MEMBRANE-BOUND LYTIC MUREIN TRANSGLYCOSYLASE F"/>
    <property type="match status" value="1"/>
</dbReference>